<organism evidence="5 6">
    <name type="scientific">Selenihalanaerobacter shriftii</name>
    <dbReference type="NCBI Taxonomy" id="142842"/>
    <lineage>
        <taxon>Bacteria</taxon>
        <taxon>Bacillati</taxon>
        <taxon>Bacillota</taxon>
        <taxon>Clostridia</taxon>
        <taxon>Halanaerobiales</taxon>
        <taxon>Halobacteroidaceae</taxon>
        <taxon>Selenihalanaerobacter</taxon>
    </lineage>
</organism>
<dbReference type="InterPro" id="IPR004474">
    <property type="entry name" value="LytR_CpsA_psr"/>
</dbReference>
<dbReference type="Pfam" id="PF13399">
    <property type="entry name" value="LytR_C"/>
    <property type="match status" value="1"/>
</dbReference>
<feature type="domain" description="LytR/CpsA/Psr regulator C-terminal" evidence="4">
    <location>
        <begin position="323"/>
        <end position="412"/>
    </location>
</feature>
<feature type="compositionally biased region" description="Basic residues" evidence="2">
    <location>
        <begin position="10"/>
        <end position="22"/>
    </location>
</feature>
<dbReference type="STRING" id="142842.SAMN02745118_02266"/>
<proteinExistence type="inferred from homology"/>
<dbReference type="Proteomes" id="UP000190625">
    <property type="component" value="Unassembled WGS sequence"/>
</dbReference>
<evidence type="ECO:0000259" key="3">
    <source>
        <dbReference type="Pfam" id="PF03816"/>
    </source>
</evidence>
<evidence type="ECO:0000256" key="2">
    <source>
        <dbReference type="SAM" id="MobiDB-lite"/>
    </source>
</evidence>
<comment type="similarity">
    <text evidence="1">Belongs to the LytR/CpsA/Psr (LCP) family.</text>
</comment>
<accession>A0A1T4PQ81</accession>
<dbReference type="Gene3D" id="3.30.70.2390">
    <property type="match status" value="1"/>
</dbReference>
<dbReference type="Pfam" id="PF03816">
    <property type="entry name" value="LytR_cpsA_psr"/>
    <property type="match status" value="1"/>
</dbReference>
<dbReference type="NCBIfam" id="TIGR00350">
    <property type="entry name" value="lytR_cpsA_psr"/>
    <property type="match status" value="1"/>
</dbReference>
<dbReference type="PANTHER" id="PTHR33392">
    <property type="entry name" value="POLYISOPRENYL-TEICHOIC ACID--PEPTIDOGLYCAN TEICHOIC ACID TRANSFERASE TAGU"/>
    <property type="match status" value="1"/>
</dbReference>
<name>A0A1T4PQ81_9FIRM</name>
<dbReference type="InterPro" id="IPR027381">
    <property type="entry name" value="LytR/CpsA/Psr_C"/>
</dbReference>
<evidence type="ECO:0000256" key="1">
    <source>
        <dbReference type="ARBA" id="ARBA00006068"/>
    </source>
</evidence>
<dbReference type="InterPro" id="IPR050922">
    <property type="entry name" value="LytR/CpsA/Psr_CW_biosynth"/>
</dbReference>
<reference evidence="6" key="1">
    <citation type="submission" date="2017-02" db="EMBL/GenBank/DDBJ databases">
        <authorList>
            <person name="Varghese N."/>
            <person name="Submissions S."/>
        </authorList>
    </citation>
    <scope>NUCLEOTIDE SEQUENCE [LARGE SCALE GENOMIC DNA]</scope>
    <source>
        <strain evidence="6">ATCC BAA-73</strain>
    </source>
</reference>
<sequence>MKMSKYNRFEKHRLKRQNKKEKRSKRKKIFKIGILVILLAAVVSVGVFVVMQKGQVKPKKELLIDQKLNLLVSGVDALQKGANRSDFIAVVSLDLESGNIGVLSLPRDTRVKIPGEEGYHKLNSAYAYGGIELLKETVKNNFKVPIDYYINTDFIGFKDIINTLGGVEVDVEKDLKYIDQAGGLYIDIPAGKQVLNGQEALEYIRFRHDKLGDIGRIQRQQKFLKAVVDKVSTPKIILKLPKLSKHLFDNIETDVPLTKGFKLATNLAGMFKNMNKDKIKMKTLPGEPRYIDGISYWVPNRWKSEAVIAKLIRSKEYLANSKLKIVVLNGSGQKGVANQIGDILSQSGYKVVKIGNANGFNYSRTQILFRPEFESEAKSLADYLDGKAITWENINSNLDAQNKVDIKIILGKNLNGS</sequence>
<feature type="region of interest" description="Disordered" evidence="2">
    <location>
        <begin position="1"/>
        <end position="22"/>
    </location>
</feature>
<evidence type="ECO:0000313" key="6">
    <source>
        <dbReference type="Proteomes" id="UP000190625"/>
    </source>
</evidence>
<gene>
    <name evidence="5" type="ORF">SAMN02745118_02266</name>
</gene>
<dbReference type="PANTHER" id="PTHR33392:SF6">
    <property type="entry name" value="POLYISOPRENYL-TEICHOIC ACID--PEPTIDOGLYCAN TEICHOIC ACID TRANSFERASE TAGU"/>
    <property type="match status" value="1"/>
</dbReference>
<dbReference type="EMBL" id="FUWM01000020">
    <property type="protein sequence ID" value="SJZ93387.1"/>
    <property type="molecule type" value="Genomic_DNA"/>
</dbReference>
<feature type="domain" description="Cell envelope-related transcriptional attenuator" evidence="3">
    <location>
        <begin position="84"/>
        <end position="232"/>
    </location>
</feature>
<dbReference type="AlphaFoldDB" id="A0A1T4PQ81"/>
<protein>
    <submittedName>
        <fullName evidence="5">Transcriptional attenuator, LytR family</fullName>
    </submittedName>
</protein>
<dbReference type="Gene3D" id="3.40.630.190">
    <property type="entry name" value="LCP protein"/>
    <property type="match status" value="1"/>
</dbReference>
<evidence type="ECO:0000313" key="5">
    <source>
        <dbReference type="EMBL" id="SJZ93387.1"/>
    </source>
</evidence>
<evidence type="ECO:0000259" key="4">
    <source>
        <dbReference type="Pfam" id="PF13399"/>
    </source>
</evidence>
<keyword evidence="6" id="KW-1185">Reference proteome</keyword>